<feature type="non-terminal residue" evidence="2">
    <location>
        <position position="144"/>
    </location>
</feature>
<proteinExistence type="predicted"/>
<evidence type="ECO:0000313" key="2">
    <source>
        <dbReference type="EMBL" id="RUS27342.1"/>
    </source>
</evidence>
<evidence type="ECO:0000256" key="1">
    <source>
        <dbReference type="SAM" id="MobiDB-lite"/>
    </source>
</evidence>
<reference evidence="2 3" key="1">
    <citation type="journal article" date="2018" name="New Phytol.">
        <title>Phylogenomics of Endogonaceae and evolution of mycorrhizas within Mucoromycota.</title>
        <authorList>
            <person name="Chang Y."/>
            <person name="Desiro A."/>
            <person name="Na H."/>
            <person name="Sandor L."/>
            <person name="Lipzen A."/>
            <person name="Clum A."/>
            <person name="Barry K."/>
            <person name="Grigoriev I.V."/>
            <person name="Martin F.M."/>
            <person name="Stajich J.E."/>
            <person name="Smith M.E."/>
            <person name="Bonito G."/>
            <person name="Spatafora J.W."/>
        </authorList>
    </citation>
    <scope>NUCLEOTIDE SEQUENCE [LARGE SCALE GENOMIC DNA]</scope>
    <source>
        <strain evidence="2 3">AD002</strain>
    </source>
</reference>
<dbReference type="AlphaFoldDB" id="A0A433QC50"/>
<accession>A0A433QC50</accession>
<dbReference type="EMBL" id="RBNJ01008585">
    <property type="protein sequence ID" value="RUS27342.1"/>
    <property type="molecule type" value="Genomic_DNA"/>
</dbReference>
<sequence length="144" mass="15738">MSVLYEFCNASFVRHLPDAISFLAGECVPKMFADSVARLDIRVRVGSFIRRSPSNRLSPSFHNQHAPPLAPHRLPPHQPPRHPRTRVLAGGRGGRRCDKAEGTDRVGVIQRYRKGVESHGAAGVRSEEEWGGSGAGGCTWNCGV</sequence>
<gene>
    <name evidence="2" type="ORF">BC938DRAFT_483382</name>
</gene>
<evidence type="ECO:0000313" key="3">
    <source>
        <dbReference type="Proteomes" id="UP000274822"/>
    </source>
</evidence>
<organism evidence="2 3">
    <name type="scientific">Jimgerdemannia flammicorona</name>
    <dbReference type="NCBI Taxonomy" id="994334"/>
    <lineage>
        <taxon>Eukaryota</taxon>
        <taxon>Fungi</taxon>
        <taxon>Fungi incertae sedis</taxon>
        <taxon>Mucoromycota</taxon>
        <taxon>Mucoromycotina</taxon>
        <taxon>Endogonomycetes</taxon>
        <taxon>Endogonales</taxon>
        <taxon>Endogonaceae</taxon>
        <taxon>Jimgerdemannia</taxon>
    </lineage>
</organism>
<keyword evidence="3" id="KW-1185">Reference proteome</keyword>
<feature type="region of interest" description="Disordered" evidence="1">
    <location>
        <begin position="54"/>
        <end position="100"/>
    </location>
</feature>
<dbReference type="Proteomes" id="UP000274822">
    <property type="component" value="Unassembled WGS sequence"/>
</dbReference>
<comment type="caution">
    <text evidence="2">The sequence shown here is derived from an EMBL/GenBank/DDBJ whole genome shotgun (WGS) entry which is preliminary data.</text>
</comment>
<name>A0A433QC50_9FUNG</name>
<protein>
    <submittedName>
        <fullName evidence="2">Uncharacterized protein</fullName>
    </submittedName>
</protein>
<feature type="compositionally biased region" description="Polar residues" evidence="1">
    <location>
        <begin position="54"/>
        <end position="63"/>
    </location>
</feature>